<dbReference type="Proteomes" id="UP001499863">
    <property type="component" value="Unassembled WGS sequence"/>
</dbReference>
<reference evidence="2 3" key="1">
    <citation type="journal article" date="2019" name="Int. J. Syst. Evol. Microbiol.">
        <title>The Global Catalogue of Microorganisms (GCM) 10K type strain sequencing project: providing services to taxonomists for standard genome sequencing and annotation.</title>
        <authorList>
            <consortium name="The Broad Institute Genomics Platform"/>
            <consortium name="The Broad Institute Genome Sequencing Center for Infectious Disease"/>
            <person name="Wu L."/>
            <person name="Ma J."/>
        </authorList>
    </citation>
    <scope>NUCLEOTIDE SEQUENCE [LARGE SCALE GENOMIC DNA]</scope>
    <source>
        <strain evidence="2 3">JCM 12393</strain>
    </source>
</reference>
<proteinExistence type="predicted"/>
<sequence length="225" mass="23176">MVPLDGDVQQHAERPQVRGRVALLAADPLRRDVLGRADQRAGGGERGGVPHRGDAEVGEDGGAVRAQQHVAGLDVAVLDAGRVRGAQRGEHTAADPGGLGDGERAAGDPVGEAAAGDQFHDQPGVGVPGGVDDVVDHRDVRVLEAGERAGLAQHALAQFVGGGGVGRGHRRVRRADLLERDLAVQHGVAGAPDQSHAPAAEAFQQFEAVVDEPRPRPPSVHADPS</sequence>
<comment type="caution">
    <text evidence="2">The sequence shown here is derived from an EMBL/GenBank/DDBJ whole genome shotgun (WGS) entry which is preliminary data.</text>
</comment>
<evidence type="ECO:0000313" key="3">
    <source>
        <dbReference type="Proteomes" id="UP001499863"/>
    </source>
</evidence>
<gene>
    <name evidence="2" type="ORF">GCM10009639_49860</name>
</gene>
<evidence type="ECO:0000313" key="2">
    <source>
        <dbReference type="EMBL" id="GAA1404173.1"/>
    </source>
</evidence>
<dbReference type="EMBL" id="BAAAKJ010000270">
    <property type="protein sequence ID" value="GAA1404173.1"/>
    <property type="molecule type" value="Genomic_DNA"/>
</dbReference>
<feature type="compositionally biased region" description="Basic and acidic residues" evidence="1">
    <location>
        <begin position="30"/>
        <end position="39"/>
    </location>
</feature>
<evidence type="ECO:0000256" key="1">
    <source>
        <dbReference type="SAM" id="MobiDB-lite"/>
    </source>
</evidence>
<feature type="region of interest" description="Disordered" evidence="1">
    <location>
        <begin position="30"/>
        <end position="54"/>
    </location>
</feature>
<protein>
    <submittedName>
        <fullName evidence="2">Uncharacterized protein</fullName>
    </submittedName>
</protein>
<feature type="region of interest" description="Disordered" evidence="1">
    <location>
        <begin position="84"/>
        <end position="124"/>
    </location>
</feature>
<accession>A0ABN1YEG2</accession>
<organism evidence="2 3">
    <name type="scientific">Kitasatospora putterlickiae</name>
    <dbReference type="NCBI Taxonomy" id="221725"/>
    <lineage>
        <taxon>Bacteria</taxon>
        <taxon>Bacillati</taxon>
        <taxon>Actinomycetota</taxon>
        <taxon>Actinomycetes</taxon>
        <taxon>Kitasatosporales</taxon>
        <taxon>Streptomycetaceae</taxon>
        <taxon>Kitasatospora</taxon>
    </lineage>
</organism>
<name>A0ABN1YEG2_9ACTN</name>
<keyword evidence="3" id="KW-1185">Reference proteome</keyword>